<dbReference type="Proteomes" id="UP000813461">
    <property type="component" value="Unassembled WGS sequence"/>
</dbReference>
<feature type="region of interest" description="Disordered" evidence="1">
    <location>
        <begin position="34"/>
        <end position="62"/>
    </location>
</feature>
<proteinExistence type="predicted"/>
<dbReference type="EMBL" id="JAGMVJ010000020">
    <property type="protein sequence ID" value="KAH7075148.1"/>
    <property type="molecule type" value="Genomic_DNA"/>
</dbReference>
<evidence type="ECO:0000256" key="1">
    <source>
        <dbReference type="SAM" id="MobiDB-lite"/>
    </source>
</evidence>
<feature type="signal peptide" evidence="2">
    <location>
        <begin position="1"/>
        <end position="18"/>
    </location>
</feature>
<feature type="compositionally biased region" description="Basic and acidic residues" evidence="1">
    <location>
        <begin position="44"/>
        <end position="54"/>
    </location>
</feature>
<sequence>MDLALLASLMSFFRWHLAYRDQEAAADISYVSQSSIKPSPDLTPKADHHGRAGEPRQGADQLGSELCATQSITCERSTPSAGNTVTSSFSILRSGAPGLIVGSTHAKWHASLPQGAAGGLRRCPDHRGEHPSTMTDSWSNALLGDLAGLCTDKTDNIEIVTNLIIPRLPRAPKGAL</sequence>
<dbReference type="OrthoDB" id="10563215at2759"/>
<evidence type="ECO:0000313" key="3">
    <source>
        <dbReference type="EMBL" id="KAH7075148.1"/>
    </source>
</evidence>
<evidence type="ECO:0000256" key="2">
    <source>
        <dbReference type="SAM" id="SignalP"/>
    </source>
</evidence>
<accession>A0A8K0QYB7</accession>
<name>A0A8K0QYB7_9PLEO</name>
<dbReference type="AlphaFoldDB" id="A0A8K0QYB7"/>
<gene>
    <name evidence="3" type="ORF">FB567DRAFT_553416</name>
</gene>
<comment type="caution">
    <text evidence="3">The sequence shown here is derived from an EMBL/GenBank/DDBJ whole genome shotgun (WGS) entry which is preliminary data.</text>
</comment>
<keyword evidence="2" id="KW-0732">Signal</keyword>
<feature type="chain" id="PRO_5035448425" evidence="2">
    <location>
        <begin position="19"/>
        <end position="176"/>
    </location>
</feature>
<reference evidence="3" key="1">
    <citation type="journal article" date="2021" name="Nat. Commun.">
        <title>Genetic determinants of endophytism in the Arabidopsis root mycobiome.</title>
        <authorList>
            <person name="Mesny F."/>
            <person name="Miyauchi S."/>
            <person name="Thiergart T."/>
            <person name="Pickel B."/>
            <person name="Atanasova L."/>
            <person name="Karlsson M."/>
            <person name="Huettel B."/>
            <person name="Barry K.W."/>
            <person name="Haridas S."/>
            <person name="Chen C."/>
            <person name="Bauer D."/>
            <person name="Andreopoulos W."/>
            <person name="Pangilinan J."/>
            <person name="LaButti K."/>
            <person name="Riley R."/>
            <person name="Lipzen A."/>
            <person name="Clum A."/>
            <person name="Drula E."/>
            <person name="Henrissat B."/>
            <person name="Kohler A."/>
            <person name="Grigoriev I.V."/>
            <person name="Martin F.M."/>
            <person name="Hacquard S."/>
        </authorList>
    </citation>
    <scope>NUCLEOTIDE SEQUENCE</scope>
    <source>
        <strain evidence="3">MPI-SDFR-AT-0120</strain>
    </source>
</reference>
<organism evidence="3 4">
    <name type="scientific">Paraphoma chrysanthemicola</name>
    <dbReference type="NCBI Taxonomy" id="798071"/>
    <lineage>
        <taxon>Eukaryota</taxon>
        <taxon>Fungi</taxon>
        <taxon>Dikarya</taxon>
        <taxon>Ascomycota</taxon>
        <taxon>Pezizomycotina</taxon>
        <taxon>Dothideomycetes</taxon>
        <taxon>Pleosporomycetidae</taxon>
        <taxon>Pleosporales</taxon>
        <taxon>Pleosporineae</taxon>
        <taxon>Phaeosphaeriaceae</taxon>
        <taxon>Paraphoma</taxon>
    </lineage>
</organism>
<keyword evidence="4" id="KW-1185">Reference proteome</keyword>
<protein>
    <submittedName>
        <fullName evidence="3">Uncharacterized protein</fullName>
    </submittedName>
</protein>
<evidence type="ECO:0000313" key="4">
    <source>
        <dbReference type="Proteomes" id="UP000813461"/>
    </source>
</evidence>